<organism evidence="1 2">
    <name type="scientific">Rodentolepis nana</name>
    <name type="common">Dwarf tapeworm</name>
    <name type="synonym">Hymenolepis nana</name>
    <dbReference type="NCBI Taxonomy" id="102285"/>
    <lineage>
        <taxon>Eukaryota</taxon>
        <taxon>Metazoa</taxon>
        <taxon>Spiralia</taxon>
        <taxon>Lophotrochozoa</taxon>
        <taxon>Platyhelminthes</taxon>
        <taxon>Cestoda</taxon>
        <taxon>Eucestoda</taxon>
        <taxon>Cyclophyllidea</taxon>
        <taxon>Hymenolepididae</taxon>
        <taxon>Rodentolepis</taxon>
    </lineage>
</organism>
<name>A0A3P7S3Z5_RODNA</name>
<accession>A0A3P7S3Z5</accession>
<dbReference type="AlphaFoldDB" id="A0A3P7S3Z5"/>
<dbReference type="Proteomes" id="UP000278807">
    <property type="component" value="Unassembled WGS sequence"/>
</dbReference>
<proteinExistence type="predicted"/>
<protein>
    <submittedName>
        <fullName evidence="1">Uncharacterized protein</fullName>
    </submittedName>
</protein>
<keyword evidence="2" id="KW-1185">Reference proteome</keyword>
<evidence type="ECO:0000313" key="2">
    <source>
        <dbReference type="Proteomes" id="UP000278807"/>
    </source>
</evidence>
<gene>
    <name evidence="1" type="ORF">HNAJ_LOCUS5871</name>
</gene>
<reference evidence="1 2" key="1">
    <citation type="submission" date="2018-11" db="EMBL/GenBank/DDBJ databases">
        <authorList>
            <consortium name="Pathogen Informatics"/>
        </authorList>
    </citation>
    <scope>NUCLEOTIDE SEQUENCE [LARGE SCALE GENOMIC DNA]</scope>
</reference>
<evidence type="ECO:0000313" key="1">
    <source>
        <dbReference type="EMBL" id="VDO01731.1"/>
    </source>
</evidence>
<sequence length="32" mass="3628">MEPEQKNQLELSLLQCQQSIDSSLTDMQSEAC</sequence>
<dbReference type="EMBL" id="UZAE01005578">
    <property type="protein sequence ID" value="VDO01731.1"/>
    <property type="molecule type" value="Genomic_DNA"/>
</dbReference>